<reference evidence="1 2" key="1">
    <citation type="journal article" date="2019" name="Int. J. Syst. Evol. Microbiol.">
        <title>The Global Catalogue of Microorganisms (GCM) 10K type strain sequencing project: providing services to taxonomists for standard genome sequencing and annotation.</title>
        <authorList>
            <consortium name="The Broad Institute Genomics Platform"/>
            <consortium name="The Broad Institute Genome Sequencing Center for Infectious Disease"/>
            <person name="Wu L."/>
            <person name="Ma J."/>
        </authorList>
    </citation>
    <scope>NUCLEOTIDE SEQUENCE [LARGE SCALE GENOMIC DNA]</scope>
    <source>
        <strain evidence="1 2">YIM 94188</strain>
    </source>
</reference>
<dbReference type="EMBL" id="JBHSXH010000015">
    <property type="protein sequence ID" value="MFC6826667.1"/>
    <property type="molecule type" value="Genomic_DNA"/>
</dbReference>
<sequence>MRTHSVTTPSRRAFLTVTGRSPVGRRALLVAAFGSAGVAATAAR</sequence>
<proteinExistence type="predicted"/>
<name>A0ABD5U7X5_9EURY</name>
<comment type="caution">
    <text evidence="1">The sequence shown here is derived from an EMBL/GenBank/DDBJ whole genome shotgun (WGS) entry which is preliminary data.</text>
</comment>
<protein>
    <submittedName>
        <fullName evidence="1">Uncharacterized protein</fullName>
    </submittedName>
</protein>
<keyword evidence="2" id="KW-1185">Reference proteome</keyword>
<gene>
    <name evidence="1" type="ORF">ACFQEV_16955</name>
</gene>
<dbReference type="RefSeq" id="WP_379698620.1">
    <property type="nucleotide sequence ID" value="NZ_JBHSXH010000015.1"/>
</dbReference>
<organism evidence="1 2">
    <name type="scientific">Halopelagius fulvigenes</name>
    <dbReference type="NCBI Taxonomy" id="1198324"/>
    <lineage>
        <taxon>Archaea</taxon>
        <taxon>Methanobacteriati</taxon>
        <taxon>Methanobacteriota</taxon>
        <taxon>Stenosarchaea group</taxon>
        <taxon>Halobacteria</taxon>
        <taxon>Halobacteriales</taxon>
        <taxon>Haloferacaceae</taxon>
    </lineage>
</organism>
<accession>A0ABD5U7X5</accession>
<dbReference type="Proteomes" id="UP001596408">
    <property type="component" value="Unassembled WGS sequence"/>
</dbReference>
<evidence type="ECO:0000313" key="2">
    <source>
        <dbReference type="Proteomes" id="UP001596408"/>
    </source>
</evidence>
<evidence type="ECO:0000313" key="1">
    <source>
        <dbReference type="EMBL" id="MFC6826667.1"/>
    </source>
</evidence>
<dbReference type="AlphaFoldDB" id="A0ABD5U7X5"/>